<feature type="region of interest" description="Disordered" evidence="1">
    <location>
        <begin position="217"/>
        <end position="239"/>
    </location>
</feature>
<dbReference type="KEGG" id="pmao:PMYSY11_0170"/>
<gene>
    <name evidence="3" type="ORF">PMYSY11_0170</name>
</gene>
<dbReference type="Proteomes" id="UP000325451">
    <property type="component" value="Chromosome"/>
</dbReference>
<dbReference type="Pfam" id="PF01695">
    <property type="entry name" value="IstB_IS21"/>
    <property type="match status" value="1"/>
</dbReference>
<sequence>MARPRRSVMRDLMAELKELRLHGMATAWAELTAQGESNTASSKWLLEHLLEQEHTDRAMRSVSHQMNMAKLPMHRDLAGFDFSASSADARLISELANLSFYRHRAERGADRRPRHRQNPPGHRTGRVRHHPAWQARALLLHGRSGQSSGARKTRRQSRADRPGTATHGSGHPRRAGVSALQSGRWRAVISPAVQAVRAHQRGDHHQPELCRMVERVRRRQDDHSLAGSAYAPLPHRRNR</sequence>
<accession>A0A8S2BD92</accession>
<dbReference type="EMBL" id="LR215729">
    <property type="protein sequence ID" value="CAE6882784.1"/>
    <property type="molecule type" value="Genomic_DNA"/>
</dbReference>
<name>A0A8S2BD92_9PSED</name>
<proteinExistence type="predicted"/>
<feature type="domain" description="IstB-like ATP-binding" evidence="2">
    <location>
        <begin position="14"/>
        <end position="104"/>
    </location>
</feature>
<feature type="compositionally biased region" description="Basic residues" evidence="1">
    <location>
        <begin position="112"/>
        <end position="131"/>
    </location>
</feature>
<dbReference type="AlphaFoldDB" id="A0A8S2BD92"/>
<reference evidence="3" key="1">
    <citation type="submission" date="2021-02" db="EMBL/GenBank/DDBJ databases">
        <authorList>
            <consortium name="Genoscope - CEA"/>
            <person name="William W."/>
        </authorList>
    </citation>
    <scope>NUCLEOTIDE SEQUENCE</scope>
    <source>
        <strain evidence="3">YSy11</strain>
    </source>
</reference>
<evidence type="ECO:0000313" key="3">
    <source>
        <dbReference type="EMBL" id="CAE6882784.1"/>
    </source>
</evidence>
<feature type="region of interest" description="Disordered" evidence="1">
    <location>
        <begin position="105"/>
        <end position="183"/>
    </location>
</feature>
<keyword evidence="4" id="KW-1185">Reference proteome</keyword>
<evidence type="ECO:0000259" key="2">
    <source>
        <dbReference type="Pfam" id="PF01695"/>
    </source>
</evidence>
<organism evidence="3 4">
    <name type="scientific">Pseudomonas marincola</name>
    <dbReference type="NCBI Taxonomy" id="437900"/>
    <lineage>
        <taxon>Bacteria</taxon>
        <taxon>Pseudomonadati</taxon>
        <taxon>Pseudomonadota</taxon>
        <taxon>Gammaproteobacteria</taxon>
        <taxon>Pseudomonadales</taxon>
        <taxon>Pseudomonadaceae</taxon>
        <taxon>Pseudomonas</taxon>
    </lineage>
</organism>
<dbReference type="InterPro" id="IPR002611">
    <property type="entry name" value="IstB_ATP-bd"/>
</dbReference>
<dbReference type="GO" id="GO:0005524">
    <property type="term" value="F:ATP binding"/>
    <property type="evidence" value="ECO:0007669"/>
    <property type="project" value="InterPro"/>
</dbReference>
<protein>
    <submittedName>
        <fullName evidence="3">Transposase</fullName>
    </submittedName>
</protein>
<evidence type="ECO:0000313" key="4">
    <source>
        <dbReference type="Proteomes" id="UP000325451"/>
    </source>
</evidence>
<evidence type="ECO:0000256" key="1">
    <source>
        <dbReference type="SAM" id="MobiDB-lite"/>
    </source>
</evidence>